<evidence type="ECO:0000256" key="1">
    <source>
        <dbReference type="SAM" id="Phobius"/>
    </source>
</evidence>
<dbReference type="AlphaFoldDB" id="A0AAN5D7G0"/>
<gene>
    <name evidence="2" type="ORF">PMAYCL1PPCAC_27647</name>
</gene>
<feature type="non-terminal residue" evidence="2">
    <location>
        <position position="1"/>
    </location>
</feature>
<reference evidence="3" key="1">
    <citation type="submission" date="2022-10" db="EMBL/GenBank/DDBJ databases">
        <title>Genome assembly of Pristionchus species.</title>
        <authorList>
            <person name="Yoshida K."/>
            <person name="Sommer R.J."/>
        </authorList>
    </citation>
    <scope>NUCLEOTIDE SEQUENCE [LARGE SCALE GENOMIC DNA]</scope>
    <source>
        <strain evidence="3">RS5460</strain>
    </source>
</reference>
<keyword evidence="3" id="KW-1185">Reference proteome</keyword>
<sequence>NYIFRRRTTYSRTLDYSTRMRNVVLVAIFVVFAAHCTWITFNNECRYTLTIMHNATGRNFHGRRITETCVITANASCWRKNDKFSKTSSYYATSHAVATHATFIFERTRIKYGINLALGFDFPMEIKPDYESGRSDLPKLKCLDSTCFGWVKVKGSASVPVKWKYHEAPPMKGAGFNVTFCPRQPNATEVQMDDDDEDYND</sequence>
<protein>
    <submittedName>
        <fullName evidence="2">Uncharacterized protein</fullName>
    </submittedName>
</protein>
<dbReference type="EMBL" id="BTRK01000006">
    <property type="protein sequence ID" value="GMR57452.1"/>
    <property type="molecule type" value="Genomic_DNA"/>
</dbReference>
<keyword evidence="1" id="KW-1133">Transmembrane helix</keyword>
<name>A0AAN5D7G0_9BILA</name>
<dbReference type="Proteomes" id="UP001328107">
    <property type="component" value="Unassembled WGS sequence"/>
</dbReference>
<keyword evidence="1" id="KW-0812">Transmembrane</keyword>
<evidence type="ECO:0000313" key="3">
    <source>
        <dbReference type="Proteomes" id="UP001328107"/>
    </source>
</evidence>
<comment type="caution">
    <text evidence="2">The sequence shown here is derived from an EMBL/GenBank/DDBJ whole genome shotgun (WGS) entry which is preliminary data.</text>
</comment>
<keyword evidence="1" id="KW-0472">Membrane</keyword>
<organism evidence="2 3">
    <name type="scientific">Pristionchus mayeri</name>
    <dbReference type="NCBI Taxonomy" id="1317129"/>
    <lineage>
        <taxon>Eukaryota</taxon>
        <taxon>Metazoa</taxon>
        <taxon>Ecdysozoa</taxon>
        <taxon>Nematoda</taxon>
        <taxon>Chromadorea</taxon>
        <taxon>Rhabditida</taxon>
        <taxon>Rhabditina</taxon>
        <taxon>Diplogasteromorpha</taxon>
        <taxon>Diplogasteroidea</taxon>
        <taxon>Neodiplogasteridae</taxon>
        <taxon>Pristionchus</taxon>
    </lineage>
</organism>
<proteinExistence type="predicted"/>
<accession>A0AAN5D7G0</accession>
<feature type="transmembrane region" description="Helical" evidence="1">
    <location>
        <begin position="21"/>
        <end position="41"/>
    </location>
</feature>
<evidence type="ECO:0000313" key="2">
    <source>
        <dbReference type="EMBL" id="GMR57452.1"/>
    </source>
</evidence>